<proteinExistence type="inferred from homology"/>
<protein>
    <submittedName>
        <fullName evidence="3">Nitroreductase family deazaflavin-dependent oxidoreductase</fullName>
    </submittedName>
</protein>
<evidence type="ECO:0000313" key="4">
    <source>
        <dbReference type="Proteomes" id="UP001519654"/>
    </source>
</evidence>
<accession>A0ABS5YYH8</accession>
<dbReference type="PANTHER" id="PTHR39428:SF1">
    <property type="entry name" value="F420H(2)-DEPENDENT QUINONE REDUCTASE RV1261C"/>
    <property type="match status" value="1"/>
</dbReference>
<dbReference type="InterPro" id="IPR004378">
    <property type="entry name" value="F420H2_quin_Rdtase"/>
</dbReference>
<dbReference type="InterPro" id="IPR012349">
    <property type="entry name" value="Split_barrel_FMN-bd"/>
</dbReference>
<gene>
    <name evidence="3" type="ORF">KOI35_33855</name>
</gene>
<organism evidence="3 4">
    <name type="scientific">Paractinoplanes bogorensis</name>
    <dbReference type="NCBI Taxonomy" id="1610840"/>
    <lineage>
        <taxon>Bacteria</taxon>
        <taxon>Bacillati</taxon>
        <taxon>Actinomycetota</taxon>
        <taxon>Actinomycetes</taxon>
        <taxon>Micromonosporales</taxon>
        <taxon>Micromonosporaceae</taxon>
        <taxon>Paractinoplanes</taxon>
    </lineage>
</organism>
<dbReference type="RefSeq" id="WP_215792757.1">
    <property type="nucleotide sequence ID" value="NZ_JAHKKG010000011.1"/>
</dbReference>
<comment type="catalytic activity">
    <reaction evidence="2">
        <text>oxidized coenzyme F420-(gamma-L-Glu)(n) + a quinol + H(+) = reduced coenzyme F420-(gamma-L-Glu)(n) + a quinone</text>
        <dbReference type="Rhea" id="RHEA:39663"/>
        <dbReference type="Rhea" id="RHEA-COMP:12939"/>
        <dbReference type="Rhea" id="RHEA-COMP:14378"/>
        <dbReference type="ChEBI" id="CHEBI:15378"/>
        <dbReference type="ChEBI" id="CHEBI:24646"/>
        <dbReference type="ChEBI" id="CHEBI:132124"/>
        <dbReference type="ChEBI" id="CHEBI:133980"/>
        <dbReference type="ChEBI" id="CHEBI:139511"/>
    </reaction>
</comment>
<keyword evidence="4" id="KW-1185">Reference proteome</keyword>
<evidence type="ECO:0000256" key="1">
    <source>
        <dbReference type="ARBA" id="ARBA00008710"/>
    </source>
</evidence>
<comment type="caution">
    <text evidence="3">The sequence shown here is derived from an EMBL/GenBank/DDBJ whole genome shotgun (WGS) entry which is preliminary data.</text>
</comment>
<dbReference type="Gene3D" id="2.30.110.10">
    <property type="entry name" value="Electron Transport, Fmn-binding Protein, Chain A"/>
    <property type="match status" value="1"/>
</dbReference>
<evidence type="ECO:0000256" key="2">
    <source>
        <dbReference type="ARBA" id="ARBA00049106"/>
    </source>
</evidence>
<reference evidence="3 4" key="1">
    <citation type="submission" date="2021-06" db="EMBL/GenBank/DDBJ databases">
        <title>Actinoplanes lichenicola sp. nov., and Actinoplanes ovalisporus sp. nov., isolated from lichen in Thailand.</title>
        <authorList>
            <person name="Saeng-In P."/>
            <person name="Kanchanasin P."/>
            <person name="Yuki M."/>
            <person name="Kudo T."/>
            <person name="Ohkuma M."/>
            <person name="Phongsopitanun W."/>
            <person name="Tanasupawat S."/>
        </authorList>
    </citation>
    <scope>NUCLEOTIDE SEQUENCE [LARGE SCALE GENOMIC DNA]</scope>
    <source>
        <strain evidence="3 4">NBRC 110975</strain>
    </source>
</reference>
<dbReference type="SUPFAM" id="SSF50475">
    <property type="entry name" value="FMN-binding split barrel"/>
    <property type="match status" value="1"/>
</dbReference>
<evidence type="ECO:0000313" key="3">
    <source>
        <dbReference type="EMBL" id="MBU2668510.1"/>
    </source>
</evidence>
<dbReference type="Pfam" id="PF04075">
    <property type="entry name" value="F420H2_quin_red"/>
    <property type="match status" value="1"/>
</dbReference>
<comment type="similarity">
    <text evidence="1">Belongs to the F420H(2)-dependent quinone reductase family.</text>
</comment>
<dbReference type="EMBL" id="JAHKKG010000011">
    <property type="protein sequence ID" value="MBU2668510.1"/>
    <property type="molecule type" value="Genomic_DNA"/>
</dbReference>
<dbReference type="Proteomes" id="UP001519654">
    <property type="component" value="Unassembled WGS sequence"/>
</dbReference>
<name>A0ABS5YYH8_9ACTN</name>
<sequence length="164" mass="17922">MTGYGFTEAGPVRRMVRLAVTSRPVAWLSVRYLASIDRLALRASGGRGTLSGWVSGLPVVQLTTTGARTGQPRTTPVLGVPDGDNLVVIAANFGDRRNPSWYHNLRAHPRATVASRSVVAVELTGPERDRLFAAAVRMNPGWLRFRDRADVRQIPVIRLTPVPD</sequence>
<dbReference type="PANTHER" id="PTHR39428">
    <property type="entry name" value="F420H(2)-DEPENDENT QUINONE REDUCTASE RV1261C"/>
    <property type="match status" value="1"/>
</dbReference>
<dbReference type="NCBIfam" id="TIGR00026">
    <property type="entry name" value="hi_GC_TIGR00026"/>
    <property type="match status" value="1"/>
</dbReference>